<proteinExistence type="predicted"/>
<dbReference type="InterPro" id="IPR050481">
    <property type="entry name" value="UDP-glycosyltransf_plant"/>
</dbReference>
<organism evidence="1 2">
    <name type="scientific">Actinoplanes utahensis</name>
    <dbReference type="NCBI Taxonomy" id="1869"/>
    <lineage>
        <taxon>Bacteria</taxon>
        <taxon>Bacillati</taxon>
        <taxon>Actinomycetota</taxon>
        <taxon>Actinomycetes</taxon>
        <taxon>Micromonosporales</taxon>
        <taxon>Micromonosporaceae</taxon>
        <taxon>Actinoplanes</taxon>
    </lineage>
</organism>
<dbReference type="Pfam" id="PF00201">
    <property type="entry name" value="UDPGT"/>
    <property type="match status" value="1"/>
</dbReference>
<dbReference type="STRING" id="1869.MB27_08980"/>
<reference evidence="1 2" key="1">
    <citation type="submission" date="2014-10" db="EMBL/GenBank/DDBJ databases">
        <title>Draft genome sequence of Actinoplanes utahensis NRRL 12052.</title>
        <authorList>
            <person name="Velasco-Bucheli B."/>
            <person name="del Cerro C."/>
            <person name="Hormigo D."/>
            <person name="Garcia J.L."/>
            <person name="Acebal C."/>
            <person name="Arroyo M."/>
            <person name="de la Mata I."/>
        </authorList>
    </citation>
    <scope>NUCLEOTIDE SEQUENCE [LARGE SCALE GENOMIC DNA]</scope>
    <source>
        <strain evidence="1 2">NRRL 12052</strain>
    </source>
</reference>
<gene>
    <name evidence="1" type="ORF">MB27_08980</name>
</gene>
<sequence length="385" mass="42124">MARYLFVPYPMHGHVNPLATVAAELVRRGDEVAVAVAAPFAAVFRDLGCDVTEIETTVVPGFPENPTKQQRRRNRRTALRMIAERRGIVRALRRRWASWQPDLVVADLAARWGAMAAHAEGTPLASFSVTYTVSEDMVLDSLRRRRSERWIRTVRRLGLLKQFHPALRDRADLALINATPQLQPRHATFGDRYHFAGPLIHDTSTYGDADLPWDRIGAGPLLFVSPGTVFGCSPAFFRSLAAEFAGTEWTVVLATAGTDPAELGDLPDNVVARRFVPQTALLRRASVFLTRASMNSALEAVLHEVPMIAVPRAYDQIGIAAQLTGLGVAVTPGRPAGGTPFLDAARQLTADPEVATRLAELAEPMRRLDGAGTAADALQKFIKNR</sequence>
<keyword evidence="2" id="KW-1185">Reference proteome</keyword>
<dbReference type="SUPFAM" id="SSF53756">
    <property type="entry name" value="UDP-Glycosyltransferase/glycogen phosphorylase"/>
    <property type="match status" value="1"/>
</dbReference>
<dbReference type="PANTHER" id="PTHR48049">
    <property type="entry name" value="GLYCOSYLTRANSFERASE"/>
    <property type="match status" value="1"/>
</dbReference>
<dbReference type="CDD" id="cd03784">
    <property type="entry name" value="GT1_Gtf-like"/>
    <property type="match status" value="1"/>
</dbReference>
<dbReference type="eggNOG" id="COG1819">
    <property type="taxonomic scope" value="Bacteria"/>
</dbReference>
<evidence type="ECO:0000313" key="2">
    <source>
        <dbReference type="Proteomes" id="UP000054537"/>
    </source>
</evidence>
<dbReference type="Proteomes" id="UP000054537">
    <property type="component" value="Unassembled WGS sequence"/>
</dbReference>
<comment type="caution">
    <text evidence="1">The sequence shown here is derived from an EMBL/GenBank/DDBJ whole genome shotgun (WGS) entry which is preliminary data.</text>
</comment>
<dbReference type="EMBL" id="JRTT01000008">
    <property type="protein sequence ID" value="KHD77891.1"/>
    <property type="molecule type" value="Genomic_DNA"/>
</dbReference>
<dbReference type="Gene3D" id="3.40.50.2000">
    <property type="entry name" value="Glycogen Phosphorylase B"/>
    <property type="match status" value="2"/>
</dbReference>
<dbReference type="AlphaFoldDB" id="A0A0A6UR43"/>
<dbReference type="GO" id="GO:0035251">
    <property type="term" value="F:UDP-glucosyltransferase activity"/>
    <property type="evidence" value="ECO:0007669"/>
    <property type="project" value="InterPro"/>
</dbReference>
<accession>A0A0A6UR43</accession>
<dbReference type="InterPro" id="IPR002213">
    <property type="entry name" value="UDP_glucos_trans"/>
</dbReference>
<name>A0A0A6UR43_ACTUT</name>
<dbReference type="RefSeq" id="WP_043523695.1">
    <property type="nucleotide sequence ID" value="NZ_BAABKU010000038.1"/>
</dbReference>
<evidence type="ECO:0008006" key="3">
    <source>
        <dbReference type="Google" id="ProtNLM"/>
    </source>
</evidence>
<dbReference type="OrthoDB" id="6620093at2"/>
<protein>
    <recommendedName>
        <fullName evidence="3">Glycosyl transferase</fullName>
    </recommendedName>
</protein>
<dbReference type="PANTHER" id="PTHR48049:SF132">
    <property type="entry name" value="GLYCOSYLTRANSFERASE"/>
    <property type="match status" value="1"/>
</dbReference>
<evidence type="ECO:0000313" key="1">
    <source>
        <dbReference type="EMBL" id="KHD77891.1"/>
    </source>
</evidence>